<sequence length="174" mass="19309">QEEGPAGRDENHRPHLSFKQKLKNQEAVEESCLTLHCELSKPGVEVEWRRDAQLLKEGEKYQMKREGRVAEMLISNVALADAGEYSCFAGAVGTSADIKVRAITPLQLAPSKPVPQVETHEAQAPTSVTGTASFVESISLWETYNLTEPATRLQERRQSSLLAVSSCEKVWVLF</sequence>
<dbReference type="Ensembl" id="ENSORLT00015026988.1">
    <property type="protein sequence ID" value="ENSORLP00015018310.1"/>
    <property type="gene ID" value="ENSORLG00015019364.1"/>
</dbReference>
<proteinExistence type="predicted"/>
<reference evidence="6" key="4">
    <citation type="submission" date="2025-09" db="UniProtKB">
        <authorList>
            <consortium name="Ensembl"/>
        </authorList>
    </citation>
    <scope>IDENTIFICATION</scope>
    <source>
        <strain evidence="6">HSOK</strain>
    </source>
</reference>
<dbReference type="InterPro" id="IPR036179">
    <property type="entry name" value="Ig-like_dom_sf"/>
</dbReference>
<evidence type="ECO:0000256" key="2">
    <source>
        <dbReference type="ARBA" id="ARBA00022490"/>
    </source>
</evidence>
<reference evidence="6" key="3">
    <citation type="submission" date="2025-08" db="UniProtKB">
        <authorList>
            <consortium name="Ensembl"/>
        </authorList>
    </citation>
    <scope>IDENTIFICATION</scope>
    <source>
        <strain evidence="6">HSOK</strain>
    </source>
</reference>
<dbReference type="SMART" id="SM00409">
    <property type="entry name" value="IG"/>
    <property type="match status" value="1"/>
</dbReference>
<evidence type="ECO:0000259" key="5">
    <source>
        <dbReference type="PROSITE" id="PS50835"/>
    </source>
</evidence>
<comment type="subcellular location">
    <subcellularLocation>
        <location evidence="1">Cytoplasm</location>
    </subcellularLocation>
</comment>
<dbReference type="InterPro" id="IPR052385">
    <property type="entry name" value="Obscurin/Obscurin-like_Reg"/>
</dbReference>
<dbReference type="PROSITE" id="PS50835">
    <property type="entry name" value="IG_LIKE"/>
    <property type="match status" value="1"/>
</dbReference>
<evidence type="ECO:0000256" key="1">
    <source>
        <dbReference type="ARBA" id="ARBA00004496"/>
    </source>
</evidence>
<evidence type="ECO:0000256" key="3">
    <source>
        <dbReference type="ARBA" id="ARBA00022553"/>
    </source>
</evidence>
<dbReference type="Gene3D" id="2.60.40.10">
    <property type="entry name" value="Immunoglobulins"/>
    <property type="match status" value="1"/>
</dbReference>
<dbReference type="SUPFAM" id="SSF48726">
    <property type="entry name" value="Immunoglobulin"/>
    <property type="match status" value="1"/>
</dbReference>
<dbReference type="InterPro" id="IPR013098">
    <property type="entry name" value="Ig_I-set"/>
</dbReference>
<keyword evidence="3" id="KW-0597">Phosphoprotein</keyword>
<evidence type="ECO:0000313" key="6">
    <source>
        <dbReference type="Ensembl" id="ENSORLP00015018310.1"/>
    </source>
</evidence>
<reference evidence="6 7" key="2">
    <citation type="submission" date="2017-04" db="EMBL/GenBank/DDBJ databases">
        <title>CpG methylation of centromeres and impact of large insertions on vertebrate speciation.</title>
        <authorList>
            <person name="Ichikawa K."/>
            <person name="Yoshimura J."/>
            <person name="Morishita S."/>
        </authorList>
    </citation>
    <scope>NUCLEOTIDE SEQUENCE</scope>
    <source>
        <strain evidence="6 7">HSOK</strain>
    </source>
</reference>
<evidence type="ECO:0000313" key="7">
    <source>
        <dbReference type="Proteomes" id="UP000265200"/>
    </source>
</evidence>
<organism evidence="6 7">
    <name type="scientific">Oryzias latipes</name>
    <name type="common">Japanese rice fish</name>
    <name type="synonym">Japanese killifish</name>
    <dbReference type="NCBI Taxonomy" id="8090"/>
    <lineage>
        <taxon>Eukaryota</taxon>
        <taxon>Metazoa</taxon>
        <taxon>Chordata</taxon>
        <taxon>Craniata</taxon>
        <taxon>Vertebrata</taxon>
        <taxon>Euteleostomi</taxon>
        <taxon>Actinopterygii</taxon>
        <taxon>Neopterygii</taxon>
        <taxon>Teleostei</taxon>
        <taxon>Neoteleostei</taxon>
        <taxon>Acanthomorphata</taxon>
        <taxon>Ovalentaria</taxon>
        <taxon>Atherinomorphae</taxon>
        <taxon>Beloniformes</taxon>
        <taxon>Adrianichthyidae</taxon>
        <taxon>Oryziinae</taxon>
        <taxon>Oryzias</taxon>
    </lineage>
</organism>
<keyword evidence="2" id="KW-0963">Cytoplasm</keyword>
<dbReference type="PANTHER" id="PTHR35971:SF5">
    <property type="entry name" value="OBSCURIN LIKE CYTOSKELETAL ADAPTOR 1"/>
    <property type="match status" value="1"/>
</dbReference>
<name>A0A3P9IEM1_ORYLA</name>
<dbReference type="PANTHER" id="PTHR35971">
    <property type="entry name" value="SI:DKEY-31G6.6"/>
    <property type="match status" value="1"/>
</dbReference>
<accession>A0A3P9IEM1</accession>
<dbReference type="InterPro" id="IPR007110">
    <property type="entry name" value="Ig-like_dom"/>
</dbReference>
<dbReference type="InterPro" id="IPR003599">
    <property type="entry name" value="Ig_sub"/>
</dbReference>
<reference key="1">
    <citation type="journal article" date="2007" name="Nature">
        <title>The medaka draft genome and insights into vertebrate genome evolution.</title>
        <authorList>
            <person name="Kasahara M."/>
            <person name="Naruse K."/>
            <person name="Sasaki S."/>
            <person name="Nakatani Y."/>
            <person name="Qu W."/>
            <person name="Ahsan B."/>
            <person name="Yamada T."/>
            <person name="Nagayasu Y."/>
            <person name="Doi K."/>
            <person name="Kasai Y."/>
            <person name="Jindo T."/>
            <person name="Kobayashi D."/>
            <person name="Shimada A."/>
            <person name="Toyoda A."/>
            <person name="Kuroki Y."/>
            <person name="Fujiyama A."/>
            <person name="Sasaki T."/>
            <person name="Shimizu A."/>
            <person name="Asakawa S."/>
            <person name="Shimizu N."/>
            <person name="Hashimoto S."/>
            <person name="Yang J."/>
            <person name="Lee Y."/>
            <person name="Matsushima K."/>
            <person name="Sugano S."/>
            <person name="Sakaizumi M."/>
            <person name="Narita T."/>
            <person name="Ohishi K."/>
            <person name="Haga S."/>
            <person name="Ohta F."/>
            <person name="Nomoto H."/>
            <person name="Nogata K."/>
            <person name="Morishita T."/>
            <person name="Endo T."/>
            <person name="Shin-I T."/>
            <person name="Takeda H."/>
            <person name="Morishita S."/>
            <person name="Kohara Y."/>
        </authorList>
    </citation>
    <scope>NUCLEOTIDE SEQUENCE [LARGE SCALE GENOMIC DNA]</scope>
    <source>
        <strain>Hd-rR</strain>
    </source>
</reference>
<dbReference type="InterPro" id="IPR003598">
    <property type="entry name" value="Ig_sub2"/>
</dbReference>
<dbReference type="Pfam" id="PF07679">
    <property type="entry name" value="I-set"/>
    <property type="match status" value="1"/>
</dbReference>
<dbReference type="InterPro" id="IPR013783">
    <property type="entry name" value="Ig-like_fold"/>
</dbReference>
<keyword evidence="4" id="KW-1015">Disulfide bond</keyword>
<dbReference type="GO" id="GO:0005737">
    <property type="term" value="C:cytoplasm"/>
    <property type="evidence" value="ECO:0007669"/>
    <property type="project" value="UniProtKB-SubCell"/>
</dbReference>
<dbReference type="SMART" id="SM00408">
    <property type="entry name" value="IGc2"/>
    <property type="match status" value="1"/>
</dbReference>
<dbReference type="Proteomes" id="UP000265200">
    <property type="component" value="Chromosome 4"/>
</dbReference>
<dbReference type="FunFam" id="2.60.40.10:FF:000707">
    <property type="entry name" value="Obscurin, cytoskeletal calmodulin and titin-interacting RhoGEF"/>
    <property type="match status" value="1"/>
</dbReference>
<evidence type="ECO:0000256" key="4">
    <source>
        <dbReference type="ARBA" id="ARBA00023157"/>
    </source>
</evidence>
<dbReference type="AlphaFoldDB" id="A0A3P9IEM1"/>
<feature type="domain" description="Ig-like" evidence="5">
    <location>
        <begin position="14"/>
        <end position="104"/>
    </location>
</feature>
<protein>
    <recommendedName>
        <fullName evidence="5">Ig-like domain-containing protein</fullName>
    </recommendedName>
</protein>